<sequence>MKDNTNIIILGGYINGYSIARTIYETYGIMSYIFDYRSHFSSKSKIVYYKIVPNPRYVDKFLEYMICFGNKNKERNNILFVTNDEWLVPLAKHKEELEKYYMYTFSDWNIIEKLTIKKNLYQLCENIKIPYPHTMFIDQCNIDNIKLLEYPILIKPSNVVCYINTIQGKRNNIFNNYSDAIQFLNKCFQKYNDLFIAQEYIPGGVENLYTATTYSNKNAVLKGISIGHKLSQYPPEAGTMTAGLTKYVDEIEKLTEKLLKSSNYYGIANTEYKYDKRDNLYKIMEINPRPGIWNYSALKSGVNLFRLLIDDLICEHRKESANNIDTIVRGKESIVWFVTPKMELRYTLKKYNIKQYAEIVDPRNNSIEPFIYKCHIVATDIKNYTKRIIKNILQKMRKYIP</sequence>
<gene>
    <name evidence="3" type="ORF">SAMN05444368_1931</name>
</gene>
<evidence type="ECO:0000313" key="4">
    <source>
        <dbReference type="Proteomes" id="UP000185093"/>
    </source>
</evidence>
<organism evidence="3 4">
    <name type="scientific">Acetomicrobium flavidum</name>
    <dbReference type="NCBI Taxonomy" id="49896"/>
    <lineage>
        <taxon>Bacteria</taxon>
        <taxon>Thermotogati</taxon>
        <taxon>Synergistota</taxon>
        <taxon>Synergistia</taxon>
        <taxon>Synergistales</taxon>
        <taxon>Acetomicrobiaceae</taxon>
        <taxon>Acetomicrobium</taxon>
    </lineage>
</organism>
<accession>A0ABY1JFF9</accession>
<keyword evidence="1" id="KW-0067">ATP-binding</keyword>
<dbReference type="RefSeq" id="WP_074200061.1">
    <property type="nucleotide sequence ID" value="NZ_FSQZ01000001.1"/>
</dbReference>
<keyword evidence="1" id="KW-0547">Nucleotide-binding</keyword>
<dbReference type="EMBL" id="FSQZ01000001">
    <property type="protein sequence ID" value="SIN78769.1"/>
    <property type="molecule type" value="Genomic_DNA"/>
</dbReference>
<protein>
    <submittedName>
        <fullName evidence="3">Predicted ATP-dependent carboligase, ATP-grasp superfamily</fullName>
    </submittedName>
</protein>
<name>A0ABY1JFF9_9BACT</name>
<dbReference type="InterPro" id="IPR011761">
    <property type="entry name" value="ATP-grasp"/>
</dbReference>
<dbReference type="PROSITE" id="PS50975">
    <property type="entry name" value="ATP_GRASP"/>
    <property type="match status" value="1"/>
</dbReference>
<evidence type="ECO:0000256" key="1">
    <source>
        <dbReference type="PROSITE-ProRule" id="PRU00409"/>
    </source>
</evidence>
<dbReference type="SUPFAM" id="SSF56059">
    <property type="entry name" value="Glutathione synthetase ATP-binding domain-like"/>
    <property type="match status" value="1"/>
</dbReference>
<proteinExistence type="predicted"/>
<evidence type="ECO:0000259" key="2">
    <source>
        <dbReference type="PROSITE" id="PS50975"/>
    </source>
</evidence>
<keyword evidence="4" id="KW-1185">Reference proteome</keyword>
<comment type="caution">
    <text evidence="3">The sequence shown here is derived from an EMBL/GenBank/DDBJ whole genome shotgun (WGS) entry which is preliminary data.</text>
</comment>
<dbReference type="Proteomes" id="UP000185093">
    <property type="component" value="Unassembled WGS sequence"/>
</dbReference>
<dbReference type="Gene3D" id="3.30.470.20">
    <property type="entry name" value="ATP-grasp fold, B domain"/>
    <property type="match status" value="1"/>
</dbReference>
<reference evidence="3 4" key="1">
    <citation type="submission" date="2016-11" db="EMBL/GenBank/DDBJ databases">
        <authorList>
            <person name="Varghese N."/>
            <person name="Submissions S."/>
        </authorList>
    </citation>
    <scope>NUCLEOTIDE SEQUENCE [LARGE SCALE GENOMIC DNA]</scope>
    <source>
        <strain evidence="3 4">DSM 20664</strain>
    </source>
</reference>
<feature type="domain" description="ATP-grasp" evidence="2">
    <location>
        <begin position="121"/>
        <end position="313"/>
    </location>
</feature>
<evidence type="ECO:0000313" key="3">
    <source>
        <dbReference type="EMBL" id="SIN78769.1"/>
    </source>
</evidence>